<gene>
    <name evidence="1" type="primary">ORF42972</name>
</gene>
<name>A0A0B6Z1W8_9EUPU</name>
<dbReference type="AlphaFoldDB" id="A0A0B6Z1W8"/>
<protein>
    <recommendedName>
        <fullName evidence="2">Peptidase S1 domain-containing protein</fullName>
    </recommendedName>
</protein>
<evidence type="ECO:0008006" key="2">
    <source>
        <dbReference type="Google" id="ProtNLM"/>
    </source>
</evidence>
<sequence length="71" mass="7914">MPKVISVGKHVHFEATLSLSHAHYHTGSTCPGSSGSPVYYLCPKEKGNHHMWLPAVHSFHCLISKRNCAFR</sequence>
<evidence type="ECO:0000313" key="1">
    <source>
        <dbReference type="EMBL" id="CEK61695.1"/>
    </source>
</evidence>
<proteinExistence type="predicted"/>
<organism evidence="1">
    <name type="scientific">Arion vulgaris</name>
    <dbReference type="NCBI Taxonomy" id="1028688"/>
    <lineage>
        <taxon>Eukaryota</taxon>
        <taxon>Metazoa</taxon>
        <taxon>Spiralia</taxon>
        <taxon>Lophotrochozoa</taxon>
        <taxon>Mollusca</taxon>
        <taxon>Gastropoda</taxon>
        <taxon>Heterobranchia</taxon>
        <taxon>Euthyneura</taxon>
        <taxon>Panpulmonata</taxon>
        <taxon>Eupulmonata</taxon>
        <taxon>Stylommatophora</taxon>
        <taxon>Helicina</taxon>
        <taxon>Arionoidea</taxon>
        <taxon>Arionidae</taxon>
        <taxon>Arion</taxon>
    </lineage>
</organism>
<dbReference type="SUPFAM" id="SSF50494">
    <property type="entry name" value="Trypsin-like serine proteases"/>
    <property type="match status" value="1"/>
</dbReference>
<reference evidence="1" key="1">
    <citation type="submission" date="2014-12" db="EMBL/GenBank/DDBJ databases">
        <title>Insight into the proteome of Arion vulgaris.</title>
        <authorList>
            <person name="Aradska J."/>
            <person name="Bulat T."/>
            <person name="Smidak R."/>
            <person name="Sarate P."/>
            <person name="Gangsoo J."/>
            <person name="Sialana F."/>
            <person name="Bilban M."/>
            <person name="Lubec G."/>
        </authorList>
    </citation>
    <scope>NUCLEOTIDE SEQUENCE</scope>
    <source>
        <tissue evidence="1">Skin</tissue>
    </source>
</reference>
<dbReference type="InterPro" id="IPR009003">
    <property type="entry name" value="Peptidase_S1_PA"/>
</dbReference>
<dbReference type="EMBL" id="HACG01014830">
    <property type="protein sequence ID" value="CEK61695.1"/>
    <property type="molecule type" value="Transcribed_RNA"/>
</dbReference>
<accession>A0A0B6Z1W8</accession>